<reference evidence="2" key="1">
    <citation type="submission" date="2016-11" db="EMBL/GenBank/DDBJ databases">
        <authorList>
            <person name="Varghese N."/>
            <person name="Submissions S."/>
        </authorList>
    </citation>
    <scope>NUCLEOTIDE SEQUENCE [LARGE SCALE GENOMIC DNA]</scope>
    <source>
        <strain evidence="2">DSM 27623</strain>
    </source>
</reference>
<dbReference type="Proteomes" id="UP000185207">
    <property type="component" value="Unassembled WGS sequence"/>
</dbReference>
<name>A0A1N6EPX9_9FLAO</name>
<organism evidence="1 2">
    <name type="scientific">Epilithonimonas zeae</name>
    <dbReference type="NCBI Taxonomy" id="1416779"/>
    <lineage>
        <taxon>Bacteria</taxon>
        <taxon>Pseudomonadati</taxon>
        <taxon>Bacteroidota</taxon>
        <taxon>Flavobacteriia</taxon>
        <taxon>Flavobacteriales</taxon>
        <taxon>Weeksellaceae</taxon>
        <taxon>Chryseobacterium group</taxon>
        <taxon>Epilithonimonas</taxon>
    </lineage>
</organism>
<keyword evidence="2" id="KW-1185">Reference proteome</keyword>
<protein>
    <submittedName>
        <fullName evidence="1">L,D-transpeptidase catalytic domain</fullName>
    </submittedName>
</protein>
<sequence length="194" mass="22039">MKKPISGSKDSLVISKPKIDSSKTNQKAKEALQFCKAKNFNTDFCILIDMSQHSGLKRFFIYDFKKDEITNEYLVGHGCGNSSWSADYTKENPSFSNEDNSHLSSLGKYKIGARGYSNWGVNIKYLMHGLEETNSNALKRIIVFHSWEMMSDDEVYPKGSPEGWGCPTVSNKAFKEIDPVLKNSKKPVLMWIYN</sequence>
<dbReference type="PANTHER" id="PTHR38477:SF1">
    <property type="entry name" value="MUREIN L,D-TRANSPEPTIDASE CATALYTIC DOMAIN FAMILY PROTEIN"/>
    <property type="match status" value="1"/>
</dbReference>
<evidence type="ECO:0000313" key="2">
    <source>
        <dbReference type="Proteomes" id="UP000185207"/>
    </source>
</evidence>
<dbReference type="STRING" id="1416779.SAMN05444409_0773"/>
<accession>A0A1N6EPX9</accession>
<dbReference type="EMBL" id="FSRK01000001">
    <property type="protein sequence ID" value="SIN85054.1"/>
    <property type="molecule type" value="Genomic_DNA"/>
</dbReference>
<dbReference type="Pfam" id="PF13645">
    <property type="entry name" value="YkuD_2"/>
    <property type="match status" value="1"/>
</dbReference>
<proteinExistence type="predicted"/>
<gene>
    <name evidence="1" type="ORF">SAMN05444409_0773</name>
</gene>
<dbReference type="InterPro" id="IPR032676">
    <property type="entry name" value="YkuD_2"/>
</dbReference>
<dbReference type="AlphaFoldDB" id="A0A1N6EPX9"/>
<evidence type="ECO:0000313" key="1">
    <source>
        <dbReference type="EMBL" id="SIN85054.1"/>
    </source>
</evidence>
<dbReference type="PANTHER" id="PTHR38477">
    <property type="entry name" value="HYPOTHETICAL EXPORTED PROTEIN"/>
    <property type="match status" value="1"/>
</dbReference>